<dbReference type="SUPFAM" id="SSF48452">
    <property type="entry name" value="TPR-like"/>
    <property type="match status" value="1"/>
</dbReference>
<sequence>MIMRYLFAFVFLAAPVAAETCPANVSLPADHAALMEDIRTAPDPETARLLSMRAWENWATAPDAHAQGLLDEGMSRRSSYDYAGAQKAFEALVEYCPDYPEGYNQRAFIAFLRGDYEAALADIEITLARVPNHFGALSGRALTLMNMGQFTEGQEALKEALAVNPWLPERHMLIPEPGTEL</sequence>
<keyword evidence="5" id="KW-1185">Reference proteome</keyword>
<organism evidence="4 5">
    <name type="scientific">Actibacterium pelagium</name>
    <dbReference type="NCBI Taxonomy" id="2029103"/>
    <lineage>
        <taxon>Bacteria</taxon>
        <taxon>Pseudomonadati</taxon>
        <taxon>Pseudomonadota</taxon>
        <taxon>Alphaproteobacteria</taxon>
        <taxon>Rhodobacterales</taxon>
        <taxon>Roseobacteraceae</taxon>
        <taxon>Actibacterium</taxon>
    </lineage>
</organism>
<dbReference type="InterPro" id="IPR011990">
    <property type="entry name" value="TPR-like_helical_dom_sf"/>
</dbReference>
<dbReference type="AlphaFoldDB" id="A0A917ELG1"/>
<dbReference type="SMART" id="SM00028">
    <property type="entry name" value="TPR"/>
    <property type="match status" value="3"/>
</dbReference>
<reference evidence="4" key="1">
    <citation type="journal article" date="2014" name="Int. J. Syst. Evol. Microbiol.">
        <title>Complete genome sequence of Corynebacterium casei LMG S-19264T (=DSM 44701T), isolated from a smear-ripened cheese.</title>
        <authorList>
            <consortium name="US DOE Joint Genome Institute (JGI-PGF)"/>
            <person name="Walter F."/>
            <person name="Albersmeier A."/>
            <person name="Kalinowski J."/>
            <person name="Ruckert C."/>
        </authorList>
    </citation>
    <scope>NUCLEOTIDE SEQUENCE</scope>
    <source>
        <strain evidence="4">CGMCC 1.16012</strain>
    </source>
</reference>
<evidence type="ECO:0000256" key="3">
    <source>
        <dbReference type="SAM" id="SignalP"/>
    </source>
</evidence>
<dbReference type="InterPro" id="IPR019734">
    <property type="entry name" value="TPR_rpt"/>
</dbReference>
<dbReference type="EMBL" id="BMKN01000003">
    <property type="protein sequence ID" value="GGE59877.1"/>
    <property type="molecule type" value="Genomic_DNA"/>
</dbReference>
<evidence type="ECO:0000313" key="5">
    <source>
        <dbReference type="Proteomes" id="UP000606730"/>
    </source>
</evidence>
<proteinExistence type="predicted"/>
<keyword evidence="3" id="KW-0732">Signal</keyword>
<dbReference type="Pfam" id="PF13432">
    <property type="entry name" value="TPR_16"/>
    <property type="match status" value="1"/>
</dbReference>
<protein>
    <recommendedName>
        <fullName evidence="6">Tetratricopeptide repeat-containing protein</fullName>
    </recommendedName>
</protein>
<dbReference type="InterPro" id="IPR050498">
    <property type="entry name" value="Ycf3"/>
</dbReference>
<evidence type="ECO:0000256" key="2">
    <source>
        <dbReference type="ARBA" id="ARBA00022803"/>
    </source>
</evidence>
<evidence type="ECO:0000313" key="4">
    <source>
        <dbReference type="EMBL" id="GGE59877.1"/>
    </source>
</evidence>
<dbReference type="PANTHER" id="PTHR44858">
    <property type="entry name" value="TETRATRICOPEPTIDE REPEAT PROTEIN 6"/>
    <property type="match status" value="1"/>
</dbReference>
<feature type="chain" id="PRO_5038105916" description="Tetratricopeptide repeat-containing protein" evidence="3">
    <location>
        <begin position="19"/>
        <end position="181"/>
    </location>
</feature>
<keyword evidence="1" id="KW-0677">Repeat</keyword>
<accession>A0A917ELG1</accession>
<dbReference type="PANTHER" id="PTHR44858:SF1">
    <property type="entry name" value="UDP-N-ACETYLGLUCOSAMINE--PEPTIDE N-ACETYLGLUCOSAMINYLTRANSFERASE SPINDLY-RELATED"/>
    <property type="match status" value="1"/>
</dbReference>
<comment type="caution">
    <text evidence="4">The sequence shown here is derived from an EMBL/GenBank/DDBJ whole genome shotgun (WGS) entry which is preliminary data.</text>
</comment>
<dbReference type="Gene3D" id="1.25.40.10">
    <property type="entry name" value="Tetratricopeptide repeat domain"/>
    <property type="match status" value="1"/>
</dbReference>
<evidence type="ECO:0000256" key="1">
    <source>
        <dbReference type="ARBA" id="ARBA00022737"/>
    </source>
</evidence>
<gene>
    <name evidence="4" type="ORF">GCM10011517_29340</name>
</gene>
<reference evidence="4" key="2">
    <citation type="submission" date="2020-09" db="EMBL/GenBank/DDBJ databases">
        <authorList>
            <person name="Sun Q."/>
            <person name="Zhou Y."/>
        </authorList>
    </citation>
    <scope>NUCLEOTIDE SEQUENCE</scope>
    <source>
        <strain evidence="4">CGMCC 1.16012</strain>
    </source>
</reference>
<dbReference type="Proteomes" id="UP000606730">
    <property type="component" value="Unassembled WGS sequence"/>
</dbReference>
<evidence type="ECO:0008006" key="6">
    <source>
        <dbReference type="Google" id="ProtNLM"/>
    </source>
</evidence>
<keyword evidence="2" id="KW-0802">TPR repeat</keyword>
<name>A0A917ELG1_9RHOB</name>
<feature type="signal peptide" evidence="3">
    <location>
        <begin position="1"/>
        <end position="18"/>
    </location>
</feature>